<dbReference type="GO" id="GO:0016740">
    <property type="term" value="F:transferase activity"/>
    <property type="evidence" value="ECO:0007669"/>
    <property type="project" value="UniProtKB-KW"/>
</dbReference>
<evidence type="ECO:0000313" key="2">
    <source>
        <dbReference type="EMBL" id="MUN62915.1"/>
    </source>
</evidence>
<comment type="caution">
    <text evidence="2">The sequence shown here is derived from an EMBL/GenBank/DDBJ whole genome shotgun (WGS) entry which is preliminary data.</text>
</comment>
<protein>
    <submittedName>
        <fullName evidence="2">N-acetyltransferase</fullName>
    </submittedName>
</protein>
<dbReference type="PANTHER" id="PTHR31435">
    <property type="entry name" value="PROTEIN NATD1"/>
    <property type="match status" value="1"/>
</dbReference>
<name>A0A6N8GPP5_9MICC</name>
<dbReference type="InterPro" id="IPR045057">
    <property type="entry name" value="Gcn5-rel_NAT"/>
</dbReference>
<evidence type="ECO:0000313" key="3">
    <source>
        <dbReference type="Proteomes" id="UP000436989"/>
    </source>
</evidence>
<keyword evidence="3" id="KW-1185">Reference proteome</keyword>
<proteinExistence type="predicted"/>
<dbReference type="RefSeq" id="WP_162459595.1">
    <property type="nucleotide sequence ID" value="NZ_WOGU01000005.1"/>
</dbReference>
<dbReference type="InterPro" id="IPR016181">
    <property type="entry name" value="Acyl_CoA_acyltransferase"/>
</dbReference>
<dbReference type="Pfam" id="PF14542">
    <property type="entry name" value="Acetyltransf_CG"/>
    <property type="match status" value="1"/>
</dbReference>
<dbReference type="PROSITE" id="PS51729">
    <property type="entry name" value="GNAT_YJDJ"/>
    <property type="match status" value="1"/>
</dbReference>
<dbReference type="AlphaFoldDB" id="A0A6N8GPP5"/>
<dbReference type="Proteomes" id="UP000436989">
    <property type="component" value="Unassembled WGS sequence"/>
</dbReference>
<reference evidence="2 3" key="1">
    <citation type="submission" date="2019-12" db="EMBL/GenBank/DDBJ databases">
        <authorList>
            <person name="Shi Y."/>
        </authorList>
    </citation>
    <scope>NUCLEOTIDE SEQUENCE [LARGE SCALE GENOMIC DNA]</scope>
    <source>
        <strain evidence="2 3">JCM 17929</strain>
    </source>
</reference>
<organism evidence="2 3">
    <name type="scientific">Kocuria sediminis</name>
    <dbReference type="NCBI Taxonomy" id="1038857"/>
    <lineage>
        <taxon>Bacteria</taxon>
        <taxon>Bacillati</taxon>
        <taxon>Actinomycetota</taxon>
        <taxon>Actinomycetes</taxon>
        <taxon>Micrococcales</taxon>
        <taxon>Micrococcaceae</taxon>
        <taxon>Kocuria</taxon>
    </lineage>
</organism>
<dbReference type="Gene3D" id="3.40.630.30">
    <property type="match status" value="1"/>
</dbReference>
<gene>
    <name evidence="2" type="ORF">GMA12_07135</name>
</gene>
<feature type="domain" description="N-acetyltransferase" evidence="1">
    <location>
        <begin position="10"/>
        <end position="100"/>
    </location>
</feature>
<keyword evidence="2" id="KW-0808">Transferase</keyword>
<accession>A0A6N8GPP5</accession>
<evidence type="ECO:0000259" key="1">
    <source>
        <dbReference type="PROSITE" id="PS51729"/>
    </source>
</evidence>
<dbReference type="SUPFAM" id="SSF55729">
    <property type="entry name" value="Acyl-CoA N-acyltransferases (Nat)"/>
    <property type="match status" value="1"/>
</dbReference>
<dbReference type="PANTHER" id="PTHR31435:SF10">
    <property type="entry name" value="BSR4717 PROTEIN"/>
    <property type="match status" value="1"/>
</dbReference>
<sequence length="114" mass="12425">MPQDASFTVRHAPDRHRYELLDGGTVVGEAHYRPFGTPAGPQRIFFHTTVDDDREGEGLGSRLAAAALEDTVAAGLTIVPVCPFIAAWLRGREDFTGHVGPVRPEHLAAVRRPE</sequence>
<dbReference type="InterPro" id="IPR031165">
    <property type="entry name" value="GNAT_YJDJ"/>
</dbReference>
<dbReference type="EMBL" id="WOGU01000005">
    <property type="protein sequence ID" value="MUN62915.1"/>
    <property type="molecule type" value="Genomic_DNA"/>
</dbReference>